<dbReference type="PANTHER" id="PTHR31286">
    <property type="entry name" value="GLYCINE-RICH CELL WALL STRUCTURAL PROTEIN 1.8-LIKE"/>
    <property type="match status" value="1"/>
</dbReference>
<feature type="domain" description="DUF4283" evidence="1">
    <location>
        <begin position="3"/>
        <end position="55"/>
    </location>
</feature>
<organism evidence="2 3">
    <name type="scientific">Ricinus communis</name>
    <name type="common">Castor bean</name>
    <dbReference type="NCBI Taxonomy" id="3988"/>
    <lineage>
        <taxon>Eukaryota</taxon>
        <taxon>Viridiplantae</taxon>
        <taxon>Streptophyta</taxon>
        <taxon>Embryophyta</taxon>
        <taxon>Tracheophyta</taxon>
        <taxon>Spermatophyta</taxon>
        <taxon>Magnoliopsida</taxon>
        <taxon>eudicotyledons</taxon>
        <taxon>Gunneridae</taxon>
        <taxon>Pentapetalae</taxon>
        <taxon>rosids</taxon>
        <taxon>fabids</taxon>
        <taxon>Malpighiales</taxon>
        <taxon>Euphorbiaceae</taxon>
        <taxon>Acalyphoideae</taxon>
        <taxon>Acalypheae</taxon>
        <taxon>Ricinus</taxon>
    </lineage>
</organism>
<protein>
    <recommendedName>
        <fullName evidence="1">DUF4283 domain-containing protein</fullName>
    </recommendedName>
</protein>
<evidence type="ECO:0000313" key="3">
    <source>
        <dbReference type="Proteomes" id="UP000008311"/>
    </source>
</evidence>
<accession>B9STS8</accession>
<keyword evidence="3" id="KW-1185">Reference proteome</keyword>
<name>B9STS8_RICCO</name>
<gene>
    <name evidence="2" type="ORF">RCOM_0623570</name>
</gene>
<evidence type="ECO:0000259" key="1">
    <source>
        <dbReference type="Pfam" id="PF14111"/>
    </source>
</evidence>
<sequence>MTIWKLRGHYKVIDLDNGFFLIKLALKEDLEHIILDGPWTILGHYLTVQEWILKFWATNAVVSSMMSWVRLPKMSMQY</sequence>
<dbReference type="InterPro" id="IPR040256">
    <property type="entry name" value="At4g02000-like"/>
</dbReference>
<dbReference type="PANTHER" id="PTHR31286:SF99">
    <property type="entry name" value="DUF4283 DOMAIN-CONTAINING PROTEIN"/>
    <property type="match status" value="1"/>
</dbReference>
<dbReference type="InterPro" id="IPR025558">
    <property type="entry name" value="DUF4283"/>
</dbReference>
<dbReference type="Proteomes" id="UP000008311">
    <property type="component" value="Unassembled WGS sequence"/>
</dbReference>
<dbReference type="AlphaFoldDB" id="B9STS8"/>
<proteinExistence type="predicted"/>
<evidence type="ECO:0000313" key="2">
    <source>
        <dbReference type="EMBL" id="EEF32993.1"/>
    </source>
</evidence>
<reference evidence="3" key="1">
    <citation type="journal article" date="2010" name="Nat. Biotechnol.">
        <title>Draft genome sequence of the oilseed species Ricinus communis.</title>
        <authorList>
            <person name="Chan A.P."/>
            <person name="Crabtree J."/>
            <person name="Zhao Q."/>
            <person name="Lorenzi H."/>
            <person name="Orvis J."/>
            <person name="Puiu D."/>
            <person name="Melake-Berhan A."/>
            <person name="Jones K.M."/>
            <person name="Redman J."/>
            <person name="Chen G."/>
            <person name="Cahoon E.B."/>
            <person name="Gedil M."/>
            <person name="Stanke M."/>
            <person name="Haas B.J."/>
            <person name="Wortman J.R."/>
            <person name="Fraser-Liggett C.M."/>
            <person name="Ravel J."/>
            <person name="Rabinowicz P.D."/>
        </authorList>
    </citation>
    <scope>NUCLEOTIDE SEQUENCE [LARGE SCALE GENOMIC DNA]</scope>
    <source>
        <strain evidence="3">cv. Hale</strain>
    </source>
</reference>
<dbReference type="EMBL" id="EQ974134">
    <property type="protein sequence ID" value="EEF32993.1"/>
    <property type="molecule type" value="Genomic_DNA"/>
</dbReference>
<dbReference type="Pfam" id="PF14111">
    <property type="entry name" value="DUF4283"/>
    <property type="match status" value="1"/>
</dbReference>
<dbReference type="InParanoid" id="B9STS8"/>